<comment type="caution">
    <text evidence="1">The sequence shown here is derived from an EMBL/GenBank/DDBJ whole genome shotgun (WGS) entry which is preliminary data.</text>
</comment>
<evidence type="ECO:0000313" key="2">
    <source>
        <dbReference type="Proteomes" id="UP000824782"/>
    </source>
</evidence>
<protein>
    <submittedName>
        <fullName evidence="1">Uncharacterized protein</fullName>
    </submittedName>
</protein>
<evidence type="ECO:0000313" key="1">
    <source>
        <dbReference type="EMBL" id="KAG8570049.1"/>
    </source>
</evidence>
<dbReference type="Proteomes" id="UP000824782">
    <property type="component" value="Unassembled WGS sequence"/>
</dbReference>
<keyword evidence="2" id="KW-1185">Reference proteome</keyword>
<dbReference type="AlphaFoldDB" id="A0AAV7BBV8"/>
<proteinExistence type="predicted"/>
<sequence>MMSGELSNPDGNSVQLTPSNCTISAHLNVISIKRGFRGFLFLGTNVVLLVSSVSTDHFPFIVFDGIQLKSTKLMALIDVCRQGGKNG</sequence>
<dbReference type="EMBL" id="WNYA01000006">
    <property type="protein sequence ID" value="KAG8570049.1"/>
    <property type="molecule type" value="Genomic_DNA"/>
</dbReference>
<organism evidence="1 2">
    <name type="scientific">Engystomops pustulosus</name>
    <name type="common">Tungara frog</name>
    <name type="synonym">Physalaemus pustulosus</name>
    <dbReference type="NCBI Taxonomy" id="76066"/>
    <lineage>
        <taxon>Eukaryota</taxon>
        <taxon>Metazoa</taxon>
        <taxon>Chordata</taxon>
        <taxon>Craniata</taxon>
        <taxon>Vertebrata</taxon>
        <taxon>Euteleostomi</taxon>
        <taxon>Amphibia</taxon>
        <taxon>Batrachia</taxon>
        <taxon>Anura</taxon>
        <taxon>Neobatrachia</taxon>
        <taxon>Hyloidea</taxon>
        <taxon>Leptodactylidae</taxon>
        <taxon>Leiuperinae</taxon>
        <taxon>Engystomops</taxon>
    </lineage>
</organism>
<gene>
    <name evidence="1" type="ORF">GDO81_014668</name>
</gene>
<name>A0AAV7BBV8_ENGPU</name>
<reference evidence="1" key="1">
    <citation type="thesis" date="2020" institute="ProQuest LLC" country="789 East Eisenhower Parkway, Ann Arbor, MI, USA">
        <title>Comparative Genomics and Chromosome Evolution.</title>
        <authorList>
            <person name="Mudd A.B."/>
        </authorList>
    </citation>
    <scope>NUCLEOTIDE SEQUENCE</scope>
    <source>
        <strain evidence="1">237g6f4</strain>
        <tissue evidence="1">Blood</tissue>
    </source>
</reference>
<accession>A0AAV7BBV8</accession>